<keyword evidence="4" id="KW-0804">Transcription</keyword>
<dbReference type="SUPFAM" id="SSF53850">
    <property type="entry name" value="Periplasmic binding protein-like II"/>
    <property type="match status" value="1"/>
</dbReference>
<proteinExistence type="inferred from homology"/>
<evidence type="ECO:0000313" key="7">
    <source>
        <dbReference type="Proteomes" id="UP000281547"/>
    </source>
</evidence>
<dbReference type="InterPro" id="IPR005119">
    <property type="entry name" value="LysR_subst-bd"/>
</dbReference>
<feature type="domain" description="HTH lysR-type" evidence="5">
    <location>
        <begin position="6"/>
        <end position="63"/>
    </location>
</feature>
<dbReference type="GO" id="GO:0010628">
    <property type="term" value="P:positive regulation of gene expression"/>
    <property type="evidence" value="ECO:0007669"/>
    <property type="project" value="TreeGrafter"/>
</dbReference>
<dbReference type="Pfam" id="PF00126">
    <property type="entry name" value="HTH_1"/>
    <property type="match status" value="1"/>
</dbReference>
<dbReference type="Proteomes" id="UP000281547">
    <property type="component" value="Unassembled WGS sequence"/>
</dbReference>
<dbReference type="InterPro" id="IPR000847">
    <property type="entry name" value="LysR_HTH_N"/>
</dbReference>
<protein>
    <submittedName>
        <fullName evidence="6">LysR family transcriptional regulator</fullName>
    </submittedName>
</protein>
<dbReference type="Gene3D" id="1.10.10.10">
    <property type="entry name" value="Winged helix-like DNA-binding domain superfamily/Winged helix DNA-binding domain"/>
    <property type="match status" value="1"/>
</dbReference>
<dbReference type="Pfam" id="PF03466">
    <property type="entry name" value="LysR_substrate"/>
    <property type="match status" value="1"/>
</dbReference>
<dbReference type="InterPro" id="IPR036390">
    <property type="entry name" value="WH_DNA-bd_sf"/>
</dbReference>
<dbReference type="OrthoDB" id="7492271at2"/>
<dbReference type="PANTHER" id="PTHR30427:SF1">
    <property type="entry name" value="TRANSCRIPTIONAL ACTIVATOR PROTEIN LYSR"/>
    <property type="match status" value="1"/>
</dbReference>
<gene>
    <name evidence="6" type="ORF">EMQ25_16965</name>
</gene>
<organism evidence="6 7">
    <name type="scientific">Arsenicitalea aurantiaca</name>
    <dbReference type="NCBI Taxonomy" id="1783274"/>
    <lineage>
        <taxon>Bacteria</taxon>
        <taxon>Pseudomonadati</taxon>
        <taxon>Pseudomonadota</taxon>
        <taxon>Alphaproteobacteria</taxon>
        <taxon>Hyphomicrobiales</taxon>
        <taxon>Devosiaceae</taxon>
        <taxon>Arsenicitalea</taxon>
    </lineage>
</organism>
<evidence type="ECO:0000256" key="1">
    <source>
        <dbReference type="ARBA" id="ARBA00009437"/>
    </source>
</evidence>
<dbReference type="SUPFAM" id="SSF46785">
    <property type="entry name" value="Winged helix' DNA-binding domain"/>
    <property type="match status" value="1"/>
</dbReference>
<sequence length="300" mass="33011">MPETGIELRHLRAFRAVMTVGSTLHAAKVLSVSQPSVSRLISELETARAEVLFERRQGRLYPTDSARQLIEEVSRALEGVEAVASADRWGQRPLKIATPHGLATSLLPPVLRAMQERYPRLKFSVDLFTYHEAVNAVAMRRADIGLIKTPVDHPAIALEELVTAPTVALIPQDHPLARLDMVRVRDLRGVPLVLLGRHRPFRVQLDEAMEKAGIVPNVVLETHAVDVARSFVEAGIGITLANALIASREVRPNIAVRSFEISLPHTFAAITSRNAPTPSIVTTALELMKITSRKLVEARS</sequence>
<evidence type="ECO:0000313" key="6">
    <source>
        <dbReference type="EMBL" id="RUT28278.1"/>
    </source>
</evidence>
<dbReference type="PROSITE" id="PS50931">
    <property type="entry name" value="HTH_LYSR"/>
    <property type="match status" value="1"/>
</dbReference>
<comment type="caution">
    <text evidence="6">The sequence shown here is derived from an EMBL/GenBank/DDBJ whole genome shotgun (WGS) entry which is preliminary data.</text>
</comment>
<dbReference type="Gene3D" id="3.40.190.290">
    <property type="match status" value="1"/>
</dbReference>
<dbReference type="EMBL" id="RZNJ01000008">
    <property type="protein sequence ID" value="RUT28278.1"/>
    <property type="molecule type" value="Genomic_DNA"/>
</dbReference>
<accession>A0A433X2H1</accession>
<dbReference type="GO" id="GO:0003700">
    <property type="term" value="F:DNA-binding transcription factor activity"/>
    <property type="evidence" value="ECO:0007669"/>
    <property type="project" value="InterPro"/>
</dbReference>
<dbReference type="InterPro" id="IPR036388">
    <property type="entry name" value="WH-like_DNA-bd_sf"/>
</dbReference>
<evidence type="ECO:0000256" key="4">
    <source>
        <dbReference type="ARBA" id="ARBA00023163"/>
    </source>
</evidence>
<evidence type="ECO:0000256" key="2">
    <source>
        <dbReference type="ARBA" id="ARBA00023015"/>
    </source>
</evidence>
<keyword evidence="3" id="KW-0238">DNA-binding</keyword>
<name>A0A433X2H1_9HYPH</name>
<keyword evidence="2" id="KW-0805">Transcription regulation</keyword>
<reference evidence="6 7" key="1">
    <citation type="journal article" date="2016" name="Int. J. Syst. Evol. Microbiol.">
        <title>Arsenicitalea aurantiaca gen. nov., sp. nov., a new member of the family Hyphomicrobiaceae, isolated from high-arsenic sediment.</title>
        <authorList>
            <person name="Mu Y."/>
            <person name="Zhou L."/>
            <person name="Zeng X.C."/>
            <person name="Liu L."/>
            <person name="Pan Y."/>
            <person name="Chen X."/>
            <person name="Wang J."/>
            <person name="Li S."/>
            <person name="Li W.J."/>
            <person name="Wang Y."/>
        </authorList>
    </citation>
    <scope>NUCLEOTIDE SEQUENCE [LARGE SCALE GENOMIC DNA]</scope>
    <source>
        <strain evidence="6 7">42-50</strain>
    </source>
</reference>
<evidence type="ECO:0000256" key="3">
    <source>
        <dbReference type="ARBA" id="ARBA00023125"/>
    </source>
</evidence>
<keyword evidence="7" id="KW-1185">Reference proteome</keyword>
<dbReference type="AlphaFoldDB" id="A0A433X2H1"/>
<dbReference type="RefSeq" id="WP_127189804.1">
    <property type="nucleotide sequence ID" value="NZ_RZNJ01000008.1"/>
</dbReference>
<dbReference type="GO" id="GO:0043565">
    <property type="term" value="F:sequence-specific DNA binding"/>
    <property type="evidence" value="ECO:0007669"/>
    <property type="project" value="TreeGrafter"/>
</dbReference>
<evidence type="ECO:0000259" key="5">
    <source>
        <dbReference type="PROSITE" id="PS50931"/>
    </source>
</evidence>
<comment type="similarity">
    <text evidence="1">Belongs to the LysR transcriptional regulatory family.</text>
</comment>
<dbReference type="PANTHER" id="PTHR30427">
    <property type="entry name" value="TRANSCRIPTIONAL ACTIVATOR PROTEIN LYSR"/>
    <property type="match status" value="1"/>
</dbReference>